<dbReference type="GO" id="GO:0046452">
    <property type="term" value="P:dihydrofolate metabolic process"/>
    <property type="evidence" value="ECO:0007669"/>
    <property type="project" value="TreeGrafter"/>
</dbReference>
<dbReference type="InterPro" id="IPR024072">
    <property type="entry name" value="DHFR-like_dom_sf"/>
</dbReference>
<dbReference type="InterPro" id="IPR001796">
    <property type="entry name" value="DHFR_dom"/>
</dbReference>
<geneLocation type="plasmid" evidence="11">
    <name>pNTUH_1027</name>
</geneLocation>
<dbReference type="SUPFAM" id="SSF53597">
    <property type="entry name" value="Dihydrofolate reductase-like"/>
    <property type="match status" value="1"/>
</dbReference>
<evidence type="ECO:0000313" key="11">
    <source>
        <dbReference type="EMBL" id="BBD49641.1"/>
    </source>
</evidence>
<dbReference type="PIRSF" id="PIRSF000194">
    <property type="entry name" value="DHFR"/>
    <property type="match status" value="1"/>
</dbReference>
<gene>
    <name evidence="10" type="primary">drf_like</name>
</gene>
<dbReference type="GO" id="GO:0046655">
    <property type="term" value="P:folic acid metabolic process"/>
    <property type="evidence" value="ECO:0007669"/>
    <property type="project" value="TreeGrafter"/>
</dbReference>
<keyword evidence="6 7" id="KW-0560">Oxidoreductase</keyword>
<evidence type="ECO:0000259" key="9">
    <source>
        <dbReference type="PROSITE" id="PS51330"/>
    </source>
</evidence>
<comment type="similarity">
    <text evidence="2 7 8">Belongs to the dihydrofolate reductase family.</text>
</comment>
<dbReference type="NCBIfam" id="NF040541">
    <property type="entry name" value="trim_DfrE"/>
    <property type="match status" value="1"/>
</dbReference>
<geneLocation type="plasmid" evidence="10">
    <name>pNTUH_9448</name>
</geneLocation>
<comment type="function">
    <text evidence="7">Key enzyme in folate metabolism. Catalyzes an essential reaction for de novo glycine and purine synthesis, and for DNA precursor synthesis.</text>
</comment>
<dbReference type="EC" id="1.5.1.3" evidence="3 7"/>
<dbReference type="InterPro" id="IPR017925">
    <property type="entry name" value="DHFR_CS"/>
</dbReference>
<dbReference type="Gene3D" id="3.40.430.10">
    <property type="entry name" value="Dihydrofolate Reductase, subunit A"/>
    <property type="match status" value="1"/>
</dbReference>
<evidence type="ECO:0000256" key="7">
    <source>
        <dbReference type="PIRNR" id="PIRNR000194"/>
    </source>
</evidence>
<dbReference type="GO" id="GO:0046654">
    <property type="term" value="P:tetrahydrofolate biosynthetic process"/>
    <property type="evidence" value="ECO:0007669"/>
    <property type="project" value="UniProtKB-UniPathway"/>
</dbReference>
<dbReference type="PROSITE" id="PS00075">
    <property type="entry name" value="DHFR_1"/>
    <property type="match status" value="1"/>
</dbReference>
<dbReference type="EMBL" id="LC377539">
    <property type="protein sequence ID" value="BBD49704.1"/>
    <property type="molecule type" value="Genomic_DNA"/>
</dbReference>
<geneLocation type="plasmid" evidence="12">
    <name>pNTUH_6457</name>
</geneLocation>
<keyword evidence="10" id="KW-0614">Plasmid</keyword>
<evidence type="ECO:0000313" key="10">
    <source>
        <dbReference type="EMBL" id="BBD49593.1"/>
    </source>
</evidence>
<evidence type="ECO:0000256" key="4">
    <source>
        <dbReference type="ARBA" id="ARBA00022563"/>
    </source>
</evidence>
<keyword evidence="5 7" id="KW-0521">NADP</keyword>
<dbReference type="GO" id="GO:0004146">
    <property type="term" value="F:dihydrofolate reductase activity"/>
    <property type="evidence" value="ECO:0007669"/>
    <property type="project" value="UniProtKB-EC"/>
</dbReference>
<sequence>MIISLIAAISSNYVIGKDKDIPWKIPGEQVRFKDLTMGKSVIMGRKTFESIGQPLPNRKTIIISKSKDINYNNCLTVESLERAFNLLQQEDEIFIAGGGEIYKESLPFADRIYLTIIEKEYEGNIFFPMFNKDEFEITYQQKVEGFIPYTYFTYERKNKGEQIK</sequence>
<protein>
    <recommendedName>
        <fullName evidence="3 7">Dihydrofolate reductase</fullName>
        <ecNumber evidence="3 7">1.5.1.3</ecNumber>
    </recommendedName>
</protein>
<dbReference type="GO" id="GO:0005829">
    <property type="term" value="C:cytosol"/>
    <property type="evidence" value="ECO:0007669"/>
    <property type="project" value="TreeGrafter"/>
</dbReference>
<evidence type="ECO:0000256" key="8">
    <source>
        <dbReference type="RuleBase" id="RU004474"/>
    </source>
</evidence>
<dbReference type="PANTHER" id="PTHR48069">
    <property type="entry name" value="DIHYDROFOLATE REDUCTASE"/>
    <property type="match status" value="1"/>
</dbReference>
<dbReference type="CDD" id="cd00209">
    <property type="entry name" value="DHFR"/>
    <property type="match status" value="1"/>
</dbReference>
<dbReference type="PROSITE" id="PS51330">
    <property type="entry name" value="DHFR_2"/>
    <property type="match status" value="1"/>
</dbReference>
<dbReference type="GO" id="GO:0050661">
    <property type="term" value="F:NADP binding"/>
    <property type="evidence" value="ECO:0007669"/>
    <property type="project" value="InterPro"/>
</dbReference>
<evidence type="ECO:0000256" key="1">
    <source>
        <dbReference type="ARBA" id="ARBA00004903"/>
    </source>
</evidence>
<organism evidence="10">
    <name type="scientific">Staphylococcus aureus</name>
    <dbReference type="NCBI Taxonomy" id="1280"/>
    <lineage>
        <taxon>Bacteria</taxon>
        <taxon>Bacillati</taxon>
        <taxon>Bacillota</taxon>
        <taxon>Bacilli</taxon>
        <taxon>Bacillales</taxon>
        <taxon>Staphylococcaceae</taxon>
        <taxon>Staphylococcus</taxon>
    </lineage>
</organism>
<evidence type="ECO:0000256" key="5">
    <source>
        <dbReference type="ARBA" id="ARBA00022857"/>
    </source>
</evidence>
<dbReference type="GO" id="GO:0006730">
    <property type="term" value="P:one-carbon metabolic process"/>
    <property type="evidence" value="ECO:0007669"/>
    <property type="project" value="UniProtKB-KW"/>
</dbReference>
<evidence type="ECO:0000256" key="2">
    <source>
        <dbReference type="ARBA" id="ARBA00009539"/>
    </source>
</evidence>
<dbReference type="Pfam" id="PF00186">
    <property type="entry name" value="DHFR_1"/>
    <property type="match status" value="1"/>
</dbReference>
<dbReference type="InterPro" id="IPR012259">
    <property type="entry name" value="DHFR"/>
</dbReference>
<dbReference type="AlphaFoldDB" id="A0A6G7QQ78"/>
<feature type="domain" description="DHFR" evidence="9">
    <location>
        <begin position="2"/>
        <end position="156"/>
    </location>
</feature>
<dbReference type="EMBL" id="LC377536">
    <property type="protein sequence ID" value="BBD49593.1"/>
    <property type="molecule type" value="Genomic_DNA"/>
</dbReference>
<comment type="pathway">
    <text evidence="1 7">Cofactor biosynthesis; tetrahydrofolate biosynthesis; 5,6,7,8-tetrahydrofolate from 7,8-dihydrofolate: step 1/1.</text>
</comment>
<dbReference type="RefSeq" id="WP_012655890.1">
    <property type="nucleotide sequence ID" value="NZ_BEAN01000014.1"/>
</dbReference>
<reference evidence="10" key="1">
    <citation type="submission" date="2018-03" db="EMBL/GenBank/DDBJ databases">
        <title>Tn1546-ermB-carrying plasmid.</title>
        <authorList>
            <person name="Wan TW."/>
        </authorList>
    </citation>
    <scope>NUCLEOTIDE SEQUENCE</scope>
    <source>
        <strain evidence="11">NTUH_1027</strain>
        <strain evidence="12">NTUH_6457</strain>
        <strain evidence="10">NTUH_9448</strain>
        <plasmid evidence="11">pNTUH_1027</plasmid>
        <plasmid evidence="12">pNTUH_6457</plasmid>
        <plasmid evidence="10">pNTUH_9448</plasmid>
    </source>
</reference>
<evidence type="ECO:0000256" key="3">
    <source>
        <dbReference type="ARBA" id="ARBA00012856"/>
    </source>
</evidence>
<accession>A0A6G7QQ78</accession>
<evidence type="ECO:0000313" key="12">
    <source>
        <dbReference type="EMBL" id="BBD49704.1"/>
    </source>
</evidence>
<proteinExistence type="inferred from homology"/>
<keyword evidence="4 7" id="KW-0554">One-carbon metabolism</keyword>
<dbReference type="EMBL" id="LC377537">
    <property type="protein sequence ID" value="BBD49641.1"/>
    <property type="molecule type" value="Genomic_DNA"/>
</dbReference>
<evidence type="ECO:0000256" key="6">
    <source>
        <dbReference type="ARBA" id="ARBA00023002"/>
    </source>
</evidence>
<comment type="catalytic activity">
    <reaction evidence="7">
        <text>(6S)-5,6,7,8-tetrahydrofolate + NADP(+) = 7,8-dihydrofolate + NADPH + H(+)</text>
        <dbReference type="Rhea" id="RHEA:15009"/>
        <dbReference type="ChEBI" id="CHEBI:15378"/>
        <dbReference type="ChEBI" id="CHEBI:57451"/>
        <dbReference type="ChEBI" id="CHEBI:57453"/>
        <dbReference type="ChEBI" id="CHEBI:57783"/>
        <dbReference type="ChEBI" id="CHEBI:58349"/>
        <dbReference type="EC" id="1.5.1.3"/>
    </reaction>
</comment>
<dbReference type="UniPathway" id="UPA00077">
    <property type="reaction ID" value="UER00158"/>
</dbReference>
<name>A0A6G7QQ78_STAAU</name>
<dbReference type="PANTHER" id="PTHR48069:SF3">
    <property type="entry name" value="DIHYDROFOLATE REDUCTASE"/>
    <property type="match status" value="1"/>
</dbReference>
<dbReference type="PRINTS" id="PR00070">
    <property type="entry name" value="DHFR"/>
</dbReference>